<reference evidence="1" key="2">
    <citation type="submission" date="2020-09" db="EMBL/GenBank/DDBJ databases">
        <authorList>
            <person name="Sun Q."/>
            <person name="Zhou Y."/>
        </authorList>
    </citation>
    <scope>NUCLEOTIDE SEQUENCE</scope>
    <source>
        <strain evidence="1">CGMCC 4.7403</strain>
    </source>
</reference>
<reference evidence="1" key="1">
    <citation type="journal article" date="2014" name="Int. J. Syst. Evol. Microbiol.">
        <title>Complete genome sequence of Corynebacterium casei LMG S-19264T (=DSM 44701T), isolated from a smear-ripened cheese.</title>
        <authorList>
            <consortium name="US DOE Joint Genome Institute (JGI-PGF)"/>
            <person name="Walter F."/>
            <person name="Albersmeier A."/>
            <person name="Kalinowski J."/>
            <person name="Ruckert C."/>
        </authorList>
    </citation>
    <scope>NUCLEOTIDE SEQUENCE</scope>
    <source>
        <strain evidence="1">CGMCC 4.7403</strain>
    </source>
</reference>
<sequence>METRLHSIDDRLDVLLGYLDAPHRSLEETCDLLLYGLRHPDDHDDVALLVARAL</sequence>
<dbReference type="Proteomes" id="UP000603227">
    <property type="component" value="Unassembled WGS sequence"/>
</dbReference>
<dbReference type="EMBL" id="BNAT01000035">
    <property type="protein sequence ID" value="GHE50675.1"/>
    <property type="molecule type" value="Genomic_DNA"/>
</dbReference>
<evidence type="ECO:0000313" key="2">
    <source>
        <dbReference type="Proteomes" id="UP000603227"/>
    </source>
</evidence>
<protein>
    <submittedName>
        <fullName evidence="1">Uncharacterized protein</fullName>
    </submittedName>
</protein>
<evidence type="ECO:0000313" key="1">
    <source>
        <dbReference type="EMBL" id="GHE50675.1"/>
    </source>
</evidence>
<dbReference type="AlphaFoldDB" id="A0A918ZG07"/>
<gene>
    <name evidence="1" type="ORF">GCM10017771_72690</name>
</gene>
<comment type="caution">
    <text evidence="1">The sequence shown here is derived from an EMBL/GenBank/DDBJ whole genome shotgun (WGS) entry which is preliminary data.</text>
</comment>
<accession>A0A918ZG07</accession>
<proteinExistence type="predicted"/>
<name>A0A918ZG07_9ACTN</name>
<keyword evidence="2" id="KW-1185">Reference proteome</keyword>
<organism evidence="1 2">
    <name type="scientific">Streptomyces capitiformicae</name>
    <dbReference type="NCBI Taxonomy" id="2014920"/>
    <lineage>
        <taxon>Bacteria</taxon>
        <taxon>Bacillati</taxon>
        <taxon>Actinomycetota</taxon>
        <taxon>Actinomycetes</taxon>
        <taxon>Kitasatosporales</taxon>
        <taxon>Streptomycetaceae</taxon>
        <taxon>Streptomyces</taxon>
    </lineage>
</organism>